<evidence type="ECO:0000256" key="8">
    <source>
        <dbReference type="ARBA" id="ARBA00022840"/>
    </source>
</evidence>
<keyword evidence="6" id="KW-0418">Kinase</keyword>
<reference evidence="18 19" key="1">
    <citation type="submission" date="2019-07" db="EMBL/GenBank/DDBJ databases">
        <title>Whole genome shotgun sequence of Cellulomonas aerilata NBRC 106308.</title>
        <authorList>
            <person name="Hosoyama A."/>
            <person name="Uohara A."/>
            <person name="Ohji S."/>
            <person name="Ichikawa N."/>
        </authorList>
    </citation>
    <scope>NUCLEOTIDE SEQUENCE [LARGE SCALE GENOMIC DNA]</scope>
    <source>
        <strain evidence="18 19">NBRC 106308</strain>
    </source>
</reference>
<evidence type="ECO:0000256" key="16">
    <source>
        <dbReference type="SAM" id="Phobius"/>
    </source>
</evidence>
<evidence type="ECO:0000313" key="18">
    <source>
        <dbReference type="EMBL" id="GEO34766.1"/>
    </source>
</evidence>
<keyword evidence="2" id="KW-0597">Phosphoprotein</keyword>
<keyword evidence="9" id="KW-0460">Magnesium</keyword>
<keyword evidence="19" id="KW-1185">Reference proteome</keyword>
<evidence type="ECO:0000256" key="14">
    <source>
        <dbReference type="ARBA" id="ARBA00075117"/>
    </source>
</evidence>
<evidence type="ECO:0000256" key="11">
    <source>
        <dbReference type="ARBA" id="ARBA00023211"/>
    </source>
</evidence>
<keyword evidence="4" id="KW-0479">Metal-binding</keyword>
<keyword evidence="16" id="KW-0472">Membrane</keyword>
<dbReference type="Gene3D" id="3.60.40.10">
    <property type="entry name" value="PPM-type phosphatase domain"/>
    <property type="match status" value="1"/>
</dbReference>
<dbReference type="Pfam" id="PF13581">
    <property type="entry name" value="HATPase_c_2"/>
    <property type="match status" value="1"/>
</dbReference>
<keyword evidence="16" id="KW-0812">Transmembrane</keyword>
<dbReference type="SUPFAM" id="SSF81606">
    <property type="entry name" value="PP2C-like"/>
    <property type="match status" value="1"/>
</dbReference>
<feature type="domain" description="PPM-type phosphatase" evidence="17">
    <location>
        <begin position="246"/>
        <end position="465"/>
    </location>
</feature>
<dbReference type="InterPro" id="IPR001932">
    <property type="entry name" value="PPM-type_phosphatase-like_dom"/>
</dbReference>
<protein>
    <recommendedName>
        <fullName evidence="1">protein-serine/threonine phosphatase</fullName>
        <ecNumber evidence="1">3.1.3.16</ecNumber>
    </recommendedName>
    <alternativeName>
        <fullName evidence="15">Protein-serine/threonine phosphatase</fullName>
    </alternativeName>
    <alternativeName>
        <fullName evidence="14">Serine/threonine-protein kinase</fullName>
    </alternativeName>
</protein>
<comment type="caution">
    <text evidence="18">The sequence shown here is derived from an EMBL/GenBank/DDBJ whole genome shotgun (WGS) entry which is preliminary data.</text>
</comment>
<dbReference type="AlphaFoldDB" id="A0A512DE61"/>
<evidence type="ECO:0000256" key="10">
    <source>
        <dbReference type="ARBA" id="ARBA00022912"/>
    </source>
</evidence>
<keyword evidence="10" id="KW-0904">Protein phosphatase</keyword>
<dbReference type="SUPFAM" id="SSF55874">
    <property type="entry name" value="ATPase domain of HSP90 chaperone/DNA topoisomerase II/histidine kinase"/>
    <property type="match status" value="1"/>
</dbReference>
<organism evidence="18 19">
    <name type="scientific">Cellulomonas aerilata</name>
    <dbReference type="NCBI Taxonomy" id="515326"/>
    <lineage>
        <taxon>Bacteria</taxon>
        <taxon>Bacillati</taxon>
        <taxon>Actinomycetota</taxon>
        <taxon>Actinomycetes</taxon>
        <taxon>Micrococcales</taxon>
        <taxon>Cellulomonadaceae</taxon>
        <taxon>Cellulomonas</taxon>
    </lineage>
</organism>
<dbReference type="GO" id="GO:0046872">
    <property type="term" value="F:metal ion binding"/>
    <property type="evidence" value="ECO:0007669"/>
    <property type="project" value="UniProtKB-KW"/>
</dbReference>
<proteinExistence type="predicted"/>
<evidence type="ECO:0000256" key="5">
    <source>
        <dbReference type="ARBA" id="ARBA00022741"/>
    </source>
</evidence>
<comment type="function">
    <text evidence="13">Primarily acts as an independent SigF regulator that is sensitive to the osmosensory signal, mediating the cross talk of PknD with the SigF regulon. Possesses both phosphatase and kinase activities. The kinase domain functions as a classic anti-sigma factor-like kinase to phosphorylate the anti-anti-sigma factor domain at the canonical regulatory site, and the phosphatase domain antagonizes this activity.</text>
</comment>
<evidence type="ECO:0000256" key="1">
    <source>
        <dbReference type="ARBA" id="ARBA00013081"/>
    </source>
</evidence>
<gene>
    <name evidence="18" type="ORF">CAE01nite_24910</name>
</gene>
<dbReference type="GO" id="GO:0004722">
    <property type="term" value="F:protein serine/threonine phosphatase activity"/>
    <property type="evidence" value="ECO:0007669"/>
    <property type="project" value="UniProtKB-EC"/>
</dbReference>
<keyword evidence="8" id="KW-0067">ATP-binding</keyword>
<dbReference type="RefSeq" id="WP_186816576.1">
    <property type="nucleotide sequence ID" value="NZ_BAAARM010000004.1"/>
</dbReference>
<dbReference type="EC" id="3.1.3.16" evidence="1"/>
<dbReference type="PANTHER" id="PTHR43156:SF2">
    <property type="entry name" value="STAGE II SPORULATION PROTEIN E"/>
    <property type="match status" value="1"/>
</dbReference>
<dbReference type="InterPro" id="IPR003594">
    <property type="entry name" value="HATPase_dom"/>
</dbReference>
<sequence length="620" mass="65678">MSAPPGIERVRQLDPRRKLAAIGLGAAVIPLALMGTALASLETVNDAHAEADRITSAQVDFILADMAHDAIRGDVLAVQQADGRELALAREALDRDVTTFRSLLAKVDAADLPREVREPLREVRPMQEEYAEHALEFNRVAAVDPPGAARLADGLDAEFAALTGPQALVTQAMSSEANAEQREARQAERTVRTGTVASAAAAFLATLVLALMLNRLGGRVAAALARERGAAELLQHSLLPDSLPDVPGVGLAARYVPASVGTEVGGDWYDVIHLPSGEVGLVMGDVVGHDLDAAASMGQLRAGLRACAAEGDDPGSVLERLNRLCMHQGLGGMATVMYAVLDPVTAELRVASAGHYPPLLVGGHHGELASRYLETEPCPPVGALREVRYPTTRYHLTAGSVLVLYTDGLVERRDEAVDAGLALLERTVADVGTQGDLEVLCDRVLAGMLGGRPAADDVALLVVSAQRVLGPHLDFMLPAQAEQLSTLRAGLERWLTESGATEEEVYEITVAVSEAATNAIEHAYGPGRADIQVVADRDDGVVELVVRDWGRWRAARGRDRGRGIYLMRELMDDVQVAHGDRGTQVVLRRRLAAPVPEGRAAEPVAVEVGTVEVGTSGPSA</sequence>
<keyword evidence="11" id="KW-0464">Manganese</keyword>
<evidence type="ECO:0000259" key="17">
    <source>
        <dbReference type="SMART" id="SM00331"/>
    </source>
</evidence>
<evidence type="ECO:0000256" key="7">
    <source>
        <dbReference type="ARBA" id="ARBA00022801"/>
    </source>
</evidence>
<dbReference type="InterPro" id="IPR036457">
    <property type="entry name" value="PPM-type-like_dom_sf"/>
</dbReference>
<dbReference type="InterPro" id="IPR052016">
    <property type="entry name" value="Bact_Sigma-Reg"/>
</dbReference>
<dbReference type="PANTHER" id="PTHR43156">
    <property type="entry name" value="STAGE II SPORULATION PROTEIN E-RELATED"/>
    <property type="match status" value="1"/>
</dbReference>
<evidence type="ECO:0000256" key="2">
    <source>
        <dbReference type="ARBA" id="ARBA00022553"/>
    </source>
</evidence>
<dbReference type="InterPro" id="IPR036890">
    <property type="entry name" value="HATPase_C_sf"/>
</dbReference>
<keyword evidence="16" id="KW-1133">Transmembrane helix</keyword>
<keyword evidence="5" id="KW-0547">Nucleotide-binding</keyword>
<feature type="transmembrane region" description="Helical" evidence="16">
    <location>
        <begin position="19"/>
        <end position="41"/>
    </location>
</feature>
<evidence type="ECO:0000256" key="3">
    <source>
        <dbReference type="ARBA" id="ARBA00022679"/>
    </source>
</evidence>
<keyword evidence="7" id="KW-0378">Hydrolase</keyword>
<evidence type="ECO:0000313" key="19">
    <source>
        <dbReference type="Proteomes" id="UP000321181"/>
    </source>
</evidence>
<dbReference type="GO" id="GO:0005524">
    <property type="term" value="F:ATP binding"/>
    <property type="evidence" value="ECO:0007669"/>
    <property type="project" value="UniProtKB-KW"/>
</dbReference>
<evidence type="ECO:0000256" key="15">
    <source>
        <dbReference type="ARBA" id="ARBA00081350"/>
    </source>
</evidence>
<evidence type="ECO:0000256" key="12">
    <source>
        <dbReference type="ARBA" id="ARBA00047761"/>
    </source>
</evidence>
<dbReference type="Proteomes" id="UP000321181">
    <property type="component" value="Unassembled WGS sequence"/>
</dbReference>
<evidence type="ECO:0000256" key="9">
    <source>
        <dbReference type="ARBA" id="ARBA00022842"/>
    </source>
</evidence>
<dbReference type="Gene3D" id="3.30.565.10">
    <property type="entry name" value="Histidine kinase-like ATPase, C-terminal domain"/>
    <property type="match status" value="1"/>
</dbReference>
<keyword evidence="3" id="KW-0808">Transferase</keyword>
<evidence type="ECO:0000256" key="4">
    <source>
        <dbReference type="ARBA" id="ARBA00022723"/>
    </source>
</evidence>
<dbReference type="Pfam" id="PF07228">
    <property type="entry name" value="SpoIIE"/>
    <property type="match status" value="1"/>
</dbReference>
<dbReference type="CDD" id="cd16936">
    <property type="entry name" value="HATPase_RsbW-like"/>
    <property type="match status" value="1"/>
</dbReference>
<name>A0A512DE61_9CELL</name>
<dbReference type="SMART" id="SM00331">
    <property type="entry name" value="PP2C_SIG"/>
    <property type="match status" value="1"/>
</dbReference>
<dbReference type="FunFam" id="3.60.40.10:FF:000005">
    <property type="entry name" value="Serine/threonine protein phosphatase"/>
    <property type="match status" value="1"/>
</dbReference>
<dbReference type="GO" id="GO:0016301">
    <property type="term" value="F:kinase activity"/>
    <property type="evidence" value="ECO:0007669"/>
    <property type="project" value="UniProtKB-KW"/>
</dbReference>
<evidence type="ECO:0000256" key="6">
    <source>
        <dbReference type="ARBA" id="ARBA00022777"/>
    </source>
</evidence>
<comment type="catalytic activity">
    <reaction evidence="12">
        <text>O-phospho-L-seryl-[protein] + H2O = L-seryl-[protein] + phosphate</text>
        <dbReference type="Rhea" id="RHEA:20629"/>
        <dbReference type="Rhea" id="RHEA-COMP:9863"/>
        <dbReference type="Rhea" id="RHEA-COMP:11604"/>
        <dbReference type="ChEBI" id="CHEBI:15377"/>
        <dbReference type="ChEBI" id="CHEBI:29999"/>
        <dbReference type="ChEBI" id="CHEBI:43474"/>
        <dbReference type="ChEBI" id="CHEBI:83421"/>
        <dbReference type="EC" id="3.1.3.16"/>
    </reaction>
</comment>
<dbReference type="EMBL" id="BJYY01000015">
    <property type="protein sequence ID" value="GEO34766.1"/>
    <property type="molecule type" value="Genomic_DNA"/>
</dbReference>
<evidence type="ECO:0000256" key="13">
    <source>
        <dbReference type="ARBA" id="ARBA00056274"/>
    </source>
</evidence>
<accession>A0A512DE61</accession>